<name>A0ABV2VA54_9ACTN</name>
<reference evidence="3 4" key="1">
    <citation type="submission" date="2024-06" db="EMBL/GenBank/DDBJ databases">
        <title>The Natural Products Discovery Center: Release of the First 8490 Sequenced Strains for Exploring Actinobacteria Biosynthetic Diversity.</title>
        <authorList>
            <person name="Kalkreuter E."/>
            <person name="Kautsar S.A."/>
            <person name="Yang D."/>
            <person name="Bader C.D."/>
            <person name="Teijaro C.N."/>
            <person name="Fluegel L."/>
            <person name="Davis C.M."/>
            <person name="Simpson J.R."/>
            <person name="Lauterbach L."/>
            <person name="Steele A.D."/>
            <person name="Gui C."/>
            <person name="Meng S."/>
            <person name="Li G."/>
            <person name="Viehrig K."/>
            <person name="Ye F."/>
            <person name="Su P."/>
            <person name="Kiefer A.F."/>
            <person name="Nichols A."/>
            <person name="Cepeda A.J."/>
            <person name="Yan W."/>
            <person name="Fan B."/>
            <person name="Jiang Y."/>
            <person name="Adhikari A."/>
            <person name="Zheng C.-J."/>
            <person name="Schuster L."/>
            <person name="Cowan T.M."/>
            <person name="Smanski M.J."/>
            <person name="Chevrette M.G."/>
            <person name="De Carvalho L.P.S."/>
            <person name="Shen B."/>
        </authorList>
    </citation>
    <scope>NUCLEOTIDE SEQUENCE [LARGE SCALE GENOMIC DNA]</scope>
    <source>
        <strain evidence="3 4">NPDC006434</strain>
    </source>
</reference>
<dbReference type="PROSITE" id="PS51257">
    <property type="entry name" value="PROKAR_LIPOPROTEIN"/>
    <property type="match status" value="1"/>
</dbReference>
<protein>
    <recommendedName>
        <fullName evidence="5">Lipoprotein</fullName>
    </recommendedName>
</protein>
<dbReference type="EMBL" id="JBEXPZ010000065">
    <property type="protein sequence ID" value="MET9850135.1"/>
    <property type="molecule type" value="Genomic_DNA"/>
</dbReference>
<comment type="caution">
    <text evidence="3">The sequence shown here is derived from an EMBL/GenBank/DDBJ whole genome shotgun (WGS) entry which is preliminary data.</text>
</comment>
<feature type="signal peptide" evidence="2">
    <location>
        <begin position="1"/>
        <end position="33"/>
    </location>
</feature>
<feature type="region of interest" description="Disordered" evidence="1">
    <location>
        <begin position="29"/>
        <end position="53"/>
    </location>
</feature>
<accession>A0ABV2VA54</accession>
<evidence type="ECO:0000256" key="2">
    <source>
        <dbReference type="SAM" id="SignalP"/>
    </source>
</evidence>
<evidence type="ECO:0000256" key="1">
    <source>
        <dbReference type="SAM" id="MobiDB-lite"/>
    </source>
</evidence>
<dbReference type="RefSeq" id="WP_355403114.1">
    <property type="nucleotide sequence ID" value="NZ_JBEGHN010000060.1"/>
</dbReference>
<organism evidence="3 4">
    <name type="scientific">Streptomyces ossamyceticus</name>
    <dbReference type="NCBI Taxonomy" id="249581"/>
    <lineage>
        <taxon>Bacteria</taxon>
        <taxon>Bacillati</taxon>
        <taxon>Actinomycetota</taxon>
        <taxon>Actinomycetes</taxon>
        <taxon>Kitasatosporales</taxon>
        <taxon>Streptomycetaceae</taxon>
        <taxon>Streptomyces</taxon>
    </lineage>
</organism>
<evidence type="ECO:0008006" key="5">
    <source>
        <dbReference type="Google" id="ProtNLM"/>
    </source>
</evidence>
<evidence type="ECO:0000313" key="4">
    <source>
        <dbReference type="Proteomes" id="UP001550210"/>
    </source>
</evidence>
<proteinExistence type="predicted"/>
<dbReference type="Proteomes" id="UP001550210">
    <property type="component" value="Unassembled WGS sequence"/>
</dbReference>
<evidence type="ECO:0000313" key="3">
    <source>
        <dbReference type="EMBL" id="MET9850135.1"/>
    </source>
</evidence>
<keyword evidence="4" id="KW-1185">Reference proteome</keyword>
<feature type="chain" id="PRO_5046436239" description="Lipoprotein" evidence="2">
    <location>
        <begin position="34"/>
        <end position="161"/>
    </location>
</feature>
<keyword evidence="2" id="KW-0732">Signal</keyword>
<gene>
    <name evidence="3" type="ORF">ABZZ21_37420</name>
</gene>
<sequence length="161" mass="16193">MTSSRSRALFTVCAAAALPALLVACTSGGGAGAADPTPSRRSGTATAAGPSDAELAERAEAALAGLGEEALVESGVERVTDGVHTEPHLEDGKPYRITLVCVGRGSARLAFRPAGSGRKGVAVPCDGTLVQQRVTGAEPLRIDVDGSEGATGAIAWQLDRV</sequence>